<comment type="cofactor">
    <cofactor evidence="1 6">
        <name>Zn(2+)</name>
        <dbReference type="ChEBI" id="CHEBI:29105"/>
    </cofactor>
</comment>
<evidence type="ECO:0000313" key="9">
    <source>
        <dbReference type="EMBL" id="KAL1590628.1"/>
    </source>
</evidence>
<organism evidence="9 10">
    <name type="scientific">Cladosporium halotolerans</name>
    <dbReference type="NCBI Taxonomy" id="1052096"/>
    <lineage>
        <taxon>Eukaryota</taxon>
        <taxon>Fungi</taxon>
        <taxon>Dikarya</taxon>
        <taxon>Ascomycota</taxon>
        <taxon>Pezizomycotina</taxon>
        <taxon>Dothideomycetes</taxon>
        <taxon>Dothideomycetidae</taxon>
        <taxon>Cladosporiales</taxon>
        <taxon>Cladosporiaceae</taxon>
        <taxon>Cladosporium</taxon>
    </lineage>
</organism>
<feature type="domain" description="Alcohol dehydrogenase-like C-terminal" evidence="7">
    <location>
        <begin position="185"/>
        <end position="320"/>
    </location>
</feature>
<dbReference type="GO" id="GO:0016491">
    <property type="term" value="F:oxidoreductase activity"/>
    <property type="evidence" value="ECO:0007669"/>
    <property type="project" value="UniProtKB-KW"/>
</dbReference>
<evidence type="ECO:0000256" key="4">
    <source>
        <dbReference type="ARBA" id="ARBA00022833"/>
    </source>
</evidence>
<keyword evidence="3 6" id="KW-0479">Metal-binding</keyword>
<evidence type="ECO:0000256" key="3">
    <source>
        <dbReference type="ARBA" id="ARBA00022723"/>
    </source>
</evidence>
<dbReference type="GeneID" id="96002298"/>
<evidence type="ECO:0000256" key="5">
    <source>
        <dbReference type="ARBA" id="ARBA00023002"/>
    </source>
</evidence>
<dbReference type="Gene3D" id="3.90.180.10">
    <property type="entry name" value="Medium-chain alcohol dehydrogenases, catalytic domain"/>
    <property type="match status" value="1"/>
</dbReference>
<sequence length="364" mass="38904">MPPALSTKMKALTYDGPGKTKVVDKPKPQIENPNEAVLRMVRTTICGTDLHIVHGDVPTVEVGRTLGHEGIGVVEEVGSEVKNFKKGDKVVIAAVVACAKCTFCRKGMQDLCKHGGWQLGHLMDGTHAEYFRMPYADTGLYHVPYGVDERGLLVVSDTLPTGLEVGAIRGNVHPGCTVAIVGAGPVGLAAGLTSTLYSPRSITFFDLSHSRLELAKRMLPGASTHTINTSGVKGSDATRDLAKGLFDAEIDGFDVVMEAVGIPATFDVCQNLVGKGGTIANIGVHSTKVDLAIDRLWPRGTTLSMALVSTHTIPRILDLLSVGKLVTAALMVTHDFKFSEVQKAYDVFDRAAETKALKVNIEFE</sequence>
<accession>A0AB34L550</accession>
<dbReference type="PROSITE" id="PS00059">
    <property type="entry name" value="ADH_ZINC"/>
    <property type="match status" value="1"/>
</dbReference>
<name>A0AB34L550_9PEZI</name>
<reference evidence="9 10" key="1">
    <citation type="journal article" date="2020" name="Microbiol. Resour. Announc.">
        <title>Draft Genome Sequence of a Cladosporium Species Isolated from the Mesophotic Ascidian Didemnum maculosum.</title>
        <authorList>
            <person name="Gioti A."/>
            <person name="Siaperas R."/>
            <person name="Nikolaivits E."/>
            <person name="Le Goff G."/>
            <person name="Ouazzani J."/>
            <person name="Kotoulas G."/>
            <person name="Topakas E."/>
        </authorList>
    </citation>
    <scope>NUCLEOTIDE SEQUENCE [LARGE SCALE GENOMIC DNA]</scope>
    <source>
        <strain evidence="9 10">TM138-S3</strain>
    </source>
</reference>
<dbReference type="InterPro" id="IPR013154">
    <property type="entry name" value="ADH-like_N"/>
</dbReference>
<dbReference type="Pfam" id="PF08240">
    <property type="entry name" value="ADH_N"/>
    <property type="match status" value="1"/>
</dbReference>
<evidence type="ECO:0000259" key="8">
    <source>
        <dbReference type="Pfam" id="PF08240"/>
    </source>
</evidence>
<dbReference type="InterPro" id="IPR013149">
    <property type="entry name" value="ADH-like_C"/>
</dbReference>
<keyword evidence="5" id="KW-0560">Oxidoreductase</keyword>
<keyword evidence="4 6" id="KW-0862">Zinc</keyword>
<protein>
    <recommendedName>
        <fullName evidence="11">Alcohol dehydrogenase</fullName>
    </recommendedName>
</protein>
<dbReference type="RefSeq" id="XP_069233733.1">
    <property type="nucleotide sequence ID" value="XM_069369460.1"/>
</dbReference>
<evidence type="ECO:0008006" key="11">
    <source>
        <dbReference type="Google" id="ProtNLM"/>
    </source>
</evidence>
<dbReference type="PANTHER" id="PTHR42813">
    <property type="entry name" value="ZINC-TYPE ALCOHOL DEHYDROGENASE-LIKE"/>
    <property type="match status" value="1"/>
</dbReference>
<dbReference type="SUPFAM" id="SSF50129">
    <property type="entry name" value="GroES-like"/>
    <property type="match status" value="1"/>
</dbReference>
<dbReference type="InterPro" id="IPR036291">
    <property type="entry name" value="NAD(P)-bd_dom_sf"/>
</dbReference>
<evidence type="ECO:0000256" key="1">
    <source>
        <dbReference type="ARBA" id="ARBA00001947"/>
    </source>
</evidence>
<dbReference type="Gene3D" id="3.40.50.720">
    <property type="entry name" value="NAD(P)-binding Rossmann-like Domain"/>
    <property type="match status" value="1"/>
</dbReference>
<dbReference type="Proteomes" id="UP000803884">
    <property type="component" value="Unassembled WGS sequence"/>
</dbReference>
<comment type="similarity">
    <text evidence="2 6">Belongs to the zinc-containing alcohol dehydrogenase family.</text>
</comment>
<dbReference type="EMBL" id="JAAQHG020000002">
    <property type="protein sequence ID" value="KAL1590628.1"/>
    <property type="molecule type" value="Genomic_DNA"/>
</dbReference>
<feature type="domain" description="Alcohol dehydrogenase-like N-terminal" evidence="8">
    <location>
        <begin position="33"/>
        <end position="137"/>
    </location>
</feature>
<evidence type="ECO:0000259" key="7">
    <source>
        <dbReference type="Pfam" id="PF00107"/>
    </source>
</evidence>
<dbReference type="AlphaFoldDB" id="A0AB34L550"/>
<evidence type="ECO:0000313" key="10">
    <source>
        <dbReference type="Proteomes" id="UP000803884"/>
    </source>
</evidence>
<dbReference type="PANTHER" id="PTHR42813:SF4">
    <property type="entry name" value="NADP-DEPENDENT ISOPROPANOL DEHYDROGENASE"/>
    <property type="match status" value="1"/>
</dbReference>
<dbReference type="SUPFAM" id="SSF51735">
    <property type="entry name" value="NAD(P)-binding Rossmann-fold domains"/>
    <property type="match status" value="1"/>
</dbReference>
<dbReference type="InterPro" id="IPR011032">
    <property type="entry name" value="GroES-like_sf"/>
</dbReference>
<dbReference type="GO" id="GO:0008270">
    <property type="term" value="F:zinc ion binding"/>
    <property type="evidence" value="ECO:0007669"/>
    <property type="project" value="InterPro"/>
</dbReference>
<proteinExistence type="inferred from homology"/>
<dbReference type="InterPro" id="IPR002328">
    <property type="entry name" value="ADH_Zn_CS"/>
</dbReference>
<dbReference type="Pfam" id="PF00107">
    <property type="entry name" value="ADH_zinc_N"/>
    <property type="match status" value="1"/>
</dbReference>
<gene>
    <name evidence="9" type="ORF">WHR41_00854</name>
</gene>
<evidence type="ECO:0000256" key="2">
    <source>
        <dbReference type="ARBA" id="ARBA00008072"/>
    </source>
</evidence>
<comment type="caution">
    <text evidence="9">The sequence shown here is derived from an EMBL/GenBank/DDBJ whole genome shotgun (WGS) entry which is preliminary data.</text>
</comment>
<evidence type="ECO:0000256" key="6">
    <source>
        <dbReference type="RuleBase" id="RU361277"/>
    </source>
</evidence>
<keyword evidence="10" id="KW-1185">Reference proteome</keyword>